<dbReference type="InterPro" id="IPR011051">
    <property type="entry name" value="RmlC_Cupin_sf"/>
</dbReference>
<dbReference type="SUPFAM" id="SSF51182">
    <property type="entry name" value="RmlC-like cupins"/>
    <property type="match status" value="1"/>
</dbReference>
<keyword evidence="2" id="KW-1185">Reference proteome</keyword>
<dbReference type="RefSeq" id="WP_394831634.1">
    <property type="nucleotide sequence ID" value="NZ_CP089929.1"/>
</dbReference>
<dbReference type="EMBL" id="CP089983">
    <property type="protein sequence ID" value="WXB02008.1"/>
    <property type="molecule type" value="Genomic_DNA"/>
</dbReference>
<evidence type="ECO:0000313" key="1">
    <source>
        <dbReference type="EMBL" id="WXB02008.1"/>
    </source>
</evidence>
<sequence>MLFFRELGGDIDRAWRAENYDVSAFPRIARIALSERPPSKNVTPDEIVEWTLTTGEFPRQPNLDIAFGDPPITVFCAQRFYIEALFWVDGTTAIHQHNFSGAFHVLSGSSIHARYAFHLDKRFSERLLSGSLRLTDIELLEKGDTRPIESGDRFIHSLFHLDRPSVTIVARTFSEPSATPQYSYSKPSLAHDSAFNGEQLKRQVQSLVLLYESEHPEATAIVRKALARADALTTYRLLRAAHQAAPKASFEALLEDARARDAHLVERLEAVFEQDRRLHLIVGRRKKVRDAEHRFFLALLLNAPDRKNLLNLVRRRYPEHDPLDVVARWVRQMATTQLEGDSEPNVLGLPLDSAGIDVLEYTVRALSHEEIVRRLQHTYDEDDIRDQQSDIVELEKSIRSMLLFRPLFTE</sequence>
<organism evidence="1 2">
    <name type="scientific">Pendulispora rubella</name>
    <dbReference type="NCBI Taxonomy" id="2741070"/>
    <lineage>
        <taxon>Bacteria</taxon>
        <taxon>Pseudomonadati</taxon>
        <taxon>Myxococcota</taxon>
        <taxon>Myxococcia</taxon>
        <taxon>Myxococcales</taxon>
        <taxon>Sorangiineae</taxon>
        <taxon>Pendulisporaceae</taxon>
        <taxon>Pendulispora</taxon>
    </lineage>
</organism>
<proteinExistence type="predicted"/>
<evidence type="ECO:0000313" key="2">
    <source>
        <dbReference type="Proteomes" id="UP001374803"/>
    </source>
</evidence>
<dbReference type="Proteomes" id="UP001374803">
    <property type="component" value="Chromosome"/>
</dbReference>
<gene>
    <name evidence="1" type="ORF">LVJ94_34485</name>
</gene>
<reference evidence="1" key="1">
    <citation type="submission" date="2021-12" db="EMBL/GenBank/DDBJ databases">
        <title>Discovery of the Pendulisporaceae a myxobacterial family with distinct sporulation behavior and unique specialized metabolism.</title>
        <authorList>
            <person name="Garcia R."/>
            <person name="Popoff A."/>
            <person name="Bader C.D."/>
            <person name="Loehr J."/>
            <person name="Walesch S."/>
            <person name="Walt C."/>
            <person name="Boldt J."/>
            <person name="Bunk B."/>
            <person name="Haeckl F.J.F.P.J."/>
            <person name="Gunesch A.P."/>
            <person name="Birkelbach J."/>
            <person name="Nuebel U."/>
            <person name="Pietschmann T."/>
            <person name="Bach T."/>
            <person name="Mueller R."/>
        </authorList>
    </citation>
    <scope>NUCLEOTIDE SEQUENCE</scope>
    <source>
        <strain evidence="1">MSr11367</strain>
    </source>
</reference>
<accession>A0ABZ2KW67</accession>
<name>A0ABZ2KW67_9BACT</name>
<protein>
    <submittedName>
        <fullName evidence="1">Uncharacterized protein</fullName>
    </submittedName>
</protein>